<dbReference type="InterPro" id="IPR042620">
    <property type="entry name" value="NSUN7"/>
</dbReference>
<dbReference type="PANTHER" id="PTHR14663">
    <property type="entry name" value="METHYLTRANSFERASE NSUN7-RELATED"/>
    <property type="match status" value="1"/>
</dbReference>
<feature type="compositionally biased region" description="Low complexity" evidence="2">
    <location>
        <begin position="635"/>
        <end position="655"/>
    </location>
</feature>
<feature type="compositionally biased region" description="Polar residues" evidence="2">
    <location>
        <begin position="566"/>
        <end position="577"/>
    </location>
</feature>
<dbReference type="SUPFAM" id="SSF53335">
    <property type="entry name" value="S-adenosyl-L-methionine-dependent methyltransferases"/>
    <property type="match status" value="1"/>
</dbReference>
<dbReference type="Gene3D" id="3.40.50.150">
    <property type="entry name" value="Vaccinia Virus protein VP39"/>
    <property type="match status" value="1"/>
</dbReference>
<dbReference type="Ensembl" id="ENSELUT00000029706.3">
    <property type="protein sequence ID" value="ENSELUP00000019534.3"/>
    <property type="gene ID" value="ENSELUG00000018849.3"/>
</dbReference>
<reference evidence="4" key="4">
    <citation type="submission" date="2025-09" db="UniProtKB">
        <authorList>
            <consortium name="Ensembl"/>
        </authorList>
    </citation>
    <scope>IDENTIFICATION</scope>
</reference>
<gene>
    <name evidence="4" type="primary">NSUN7</name>
</gene>
<dbReference type="InterPro" id="IPR029063">
    <property type="entry name" value="SAM-dependent_MTases_sf"/>
</dbReference>
<dbReference type="InterPro" id="IPR001678">
    <property type="entry name" value="MeTrfase_RsmB-F_NOP2_dom"/>
</dbReference>
<dbReference type="GO" id="GO:0003723">
    <property type="term" value="F:RNA binding"/>
    <property type="evidence" value="ECO:0007669"/>
    <property type="project" value="UniProtKB-UniRule"/>
</dbReference>
<dbReference type="InParanoid" id="A0A3P8YSG3"/>
<dbReference type="Bgee" id="ENSELUG00000018849">
    <property type="expression patterns" value="Expressed in mesonephros and 8 other cell types or tissues"/>
</dbReference>
<dbReference type="OMA" id="QIPTQHF"/>
<dbReference type="AlphaFoldDB" id="A0A3P8YSG3"/>
<keyword evidence="1" id="KW-0808">Transferase</keyword>
<keyword evidence="1" id="KW-0489">Methyltransferase</keyword>
<feature type="region of interest" description="Disordered" evidence="2">
    <location>
        <begin position="547"/>
        <end position="656"/>
    </location>
</feature>
<protein>
    <recommendedName>
        <fullName evidence="3">SAM-dependent MTase RsmB/NOP-type domain-containing protein</fullName>
    </recommendedName>
</protein>
<feature type="region of interest" description="Disordered" evidence="2">
    <location>
        <begin position="668"/>
        <end position="698"/>
    </location>
</feature>
<organism evidence="4 5">
    <name type="scientific">Esox lucius</name>
    <name type="common">Northern pike</name>
    <dbReference type="NCBI Taxonomy" id="8010"/>
    <lineage>
        <taxon>Eukaryota</taxon>
        <taxon>Metazoa</taxon>
        <taxon>Chordata</taxon>
        <taxon>Craniata</taxon>
        <taxon>Vertebrata</taxon>
        <taxon>Euteleostomi</taxon>
        <taxon>Actinopterygii</taxon>
        <taxon>Neopterygii</taxon>
        <taxon>Teleostei</taxon>
        <taxon>Protacanthopterygii</taxon>
        <taxon>Esociformes</taxon>
        <taxon>Esocidae</taxon>
        <taxon>Esox</taxon>
    </lineage>
</organism>
<dbReference type="GO" id="GO:0008168">
    <property type="term" value="F:methyltransferase activity"/>
    <property type="evidence" value="ECO:0007669"/>
    <property type="project" value="UniProtKB-KW"/>
</dbReference>
<dbReference type="GeneTree" id="ENSGT00940000157352"/>
<evidence type="ECO:0000256" key="2">
    <source>
        <dbReference type="SAM" id="MobiDB-lite"/>
    </source>
</evidence>
<feature type="region of interest" description="Disordered" evidence="2">
    <location>
        <begin position="478"/>
        <end position="499"/>
    </location>
</feature>
<reference evidence="4" key="2">
    <citation type="submission" date="2020-02" db="EMBL/GenBank/DDBJ databases">
        <title>Esox lucius (northern pike) genome, fEsoLuc1, primary haplotype.</title>
        <authorList>
            <person name="Myers G."/>
            <person name="Karagic N."/>
            <person name="Meyer A."/>
            <person name="Pippel M."/>
            <person name="Reichard M."/>
            <person name="Winkler S."/>
            <person name="Tracey A."/>
            <person name="Sims Y."/>
            <person name="Howe K."/>
            <person name="Rhie A."/>
            <person name="Formenti G."/>
            <person name="Durbin R."/>
            <person name="Fedrigo O."/>
            <person name="Jarvis E.D."/>
        </authorList>
    </citation>
    <scope>NUCLEOTIDE SEQUENCE [LARGE SCALE GENOMIC DNA]</scope>
</reference>
<accession>A0A3P8YSG3</accession>
<feature type="region of interest" description="Disordered" evidence="2">
    <location>
        <begin position="1"/>
        <end position="52"/>
    </location>
</feature>
<dbReference type="Pfam" id="PF21148">
    <property type="entry name" value="NSUN5_fdxn-like"/>
    <property type="match status" value="1"/>
</dbReference>
<sequence length="770" mass="84334">MVKQNTDSQRPSVSKTASGSQISRLKNLSLLDGPGLGQEDTPAPSSEPPTFSHGQVGFPDPVYLLAAVIFQNTHLKKSASHRLVSYGKQMGLTLPEVKDEALKQSAYELAFNTLKYQELLEDVMIDSCFYLSQPMPDDQMSLVAVMLYDFQDRKFLPREHQGEELLQEVSEVENCLLGFKTKLAAALARCRIKRDLLSIDCILPEAVRNKQDRAQRLPFYAWVNTFKSSLDEVFRVLKQGGFSQVNCVEQLGGVSFCQDLHCADTLVFPPQVKADLYRTKLLSNYQLIIQDKSCSVGPSVVPPLLASEGDVLMAGHCSGLTVSHTASLVAHGNGQAKVFVCTGDRPAAQRAELQEVLAKMACNNVKLIPEGFLSLDPCHTKLQQVRLILLTPQCSVSAVSNPVEFLLRESGDTDLLQDLAKGTISQAKLDTLVDQQKRDIIHALKFPKVQTVVYSTCSSYPEENEEVVRRALEQAKPTEGSNIQAFRPSSSIPTSLDRADEGAGGPFFRVDASEESNGCFLAVLTREPEPEKVESAQEVLARAAAKGLLDGMDSNQPTRKKRRGRQTCQATISTNHSRSAHTRLHAATSSQSQIIEFLNRETKGSSSAPTIGSANGDPSTQGKVRTVRQCPPKPTSSYGTSASPYSSPNPAYSTSRKSMSRLINAAAAYSNRRSPSSTVPCHPATRSTKAPSGPPVPPRGRQEVLRPVALTLPPVLFPDFSQPTSRLQPQRSSPSLAIYQWKDSHPQFPLVVSTSSMNEKPVVKHRRPWL</sequence>
<dbReference type="GO" id="GO:0032259">
    <property type="term" value="P:methylation"/>
    <property type="evidence" value="ECO:0007669"/>
    <property type="project" value="UniProtKB-KW"/>
</dbReference>
<feature type="active site" description="Nucleophile" evidence="1">
    <location>
        <position position="457"/>
    </location>
</feature>
<evidence type="ECO:0000259" key="3">
    <source>
        <dbReference type="PROSITE" id="PS51686"/>
    </source>
</evidence>
<feature type="domain" description="SAM-dependent MTase RsmB/NOP-type" evidence="3">
    <location>
        <begin position="209"/>
        <end position="527"/>
    </location>
</feature>
<name>A0A3P8YSG3_ESOLU</name>
<evidence type="ECO:0000256" key="1">
    <source>
        <dbReference type="PROSITE-ProRule" id="PRU01023"/>
    </source>
</evidence>
<feature type="compositionally biased region" description="Polar residues" evidence="2">
    <location>
        <begin position="604"/>
        <end position="623"/>
    </location>
</feature>
<evidence type="ECO:0000313" key="5">
    <source>
        <dbReference type="Proteomes" id="UP000265140"/>
    </source>
</evidence>
<keyword evidence="5" id="KW-1185">Reference proteome</keyword>
<dbReference type="Gene3D" id="3.30.70.1170">
    <property type="entry name" value="Sun protein, domain 3"/>
    <property type="match status" value="1"/>
</dbReference>
<reference evidence="5" key="1">
    <citation type="journal article" date="2014" name="PLoS ONE">
        <title>The genome and linkage map of the northern pike (Esox lucius): conserved synteny revealed between the salmonid sister group and the Neoteleostei.</title>
        <authorList>
            <person name="Rondeau E.B."/>
            <person name="Minkley D.R."/>
            <person name="Leong J.S."/>
            <person name="Messmer A.M."/>
            <person name="Jantzen J.R."/>
            <person name="von Schalburg K.R."/>
            <person name="Lemon C."/>
            <person name="Bird N.H."/>
            <person name="Koop B.F."/>
        </authorList>
    </citation>
    <scope>NUCLEOTIDE SEQUENCE</scope>
</reference>
<dbReference type="PANTHER" id="PTHR14663:SF2">
    <property type="entry name" value="METHYLTRANSFERASE NSUN7-RELATED"/>
    <property type="match status" value="1"/>
</dbReference>
<dbReference type="STRING" id="8010.ENSELUP00000038885"/>
<evidence type="ECO:0000313" key="4">
    <source>
        <dbReference type="Ensembl" id="ENSELUP00000019534.3"/>
    </source>
</evidence>
<feature type="compositionally biased region" description="Polar residues" evidence="2">
    <location>
        <begin position="479"/>
        <end position="494"/>
    </location>
</feature>
<keyword evidence="1" id="KW-0949">S-adenosyl-L-methionine</keyword>
<dbReference type="PROSITE" id="PS51686">
    <property type="entry name" value="SAM_MT_RSMB_NOP"/>
    <property type="match status" value="1"/>
</dbReference>
<reference evidence="4" key="3">
    <citation type="submission" date="2025-08" db="UniProtKB">
        <authorList>
            <consortium name="Ensembl"/>
        </authorList>
    </citation>
    <scope>IDENTIFICATION</scope>
</reference>
<comment type="caution">
    <text evidence="1">Lacks conserved residue(s) required for the propagation of feature annotation.</text>
</comment>
<proteinExistence type="inferred from homology"/>
<keyword evidence="1" id="KW-0694">RNA-binding</keyword>
<comment type="similarity">
    <text evidence="1">Belongs to the class I-like SAM-binding methyltransferase superfamily. RsmB/NOP family.</text>
</comment>
<feature type="compositionally biased region" description="Polar residues" evidence="2">
    <location>
        <begin position="1"/>
        <end position="26"/>
    </location>
</feature>
<dbReference type="InterPro" id="IPR049561">
    <property type="entry name" value="NSUN5_7_fdxn-like"/>
</dbReference>
<feature type="compositionally biased region" description="Polar residues" evidence="2">
    <location>
        <begin position="671"/>
        <end position="690"/>
    </location>
</feature>
<dbReference type="Proteomes" id="UP000265140">
    <property type="component" value="Chromosome 4"/>
</dbReference>
<feature type="binding site" evidence="1">
    <location>
        <position position="344"/>
    </location>
    <ligand>
        <name>S-adenosyl-L-methionine</name>
        <dbReference type="ChEBI" id="CHEBI:59789"/>
    </ligand>
</feature>